<dbReference type="EMBL" id="FOJY01000004">
    <property type="protein sequence ID" value="SFA90239.1"/>
    <property type="molecule type" value="Genomic_DNA"/>
</dbReference>
<dbReference type="GO" id="GO:0110154">
    <property type="term" value="P:RNA decapping"/>
    <property type="evidence" value="ECO:0007669"/>
    <property type="project" value="TreeGrafter"/>
</dbReference>
<dbReference type="PANTHER" id="PTHR42850:SF4">
    <property type="entry name" value="ZINC-DEPENDENT ENDOPOLYPHOSPHATASE"/>
    <property type="match status" value="1"/>
</dbReference>
<dbReference type="STRING" id="1120918.SAMN05216249_104177"/>
<reference evidence="2 3" key="1">
    <citation type="submission" date="2016-10" db="EMBL/GenBank/DDBJ databases">
        <authorList>
            <person name="de Groot N.N."/>
        </authorList>
    </citation>
    <scope>NUCLEOTIDE SEQUENCE [LARGE SCALE GENOMIC DNA]</scope>
    <source>
        <strain evidence="2 3">DSM 5522</strain>
    </source>
</reference>
<feature type="domain" description="Calcineurin-like phosphoesterase" evidence="1">
    <location>
        <begin position="1"/>
        <end position="190"/>
    </location>
</feature>
<dbReference type="Proteomes" id="UP000198838">
    <property type="component" value="Unassembled WGS sequence"/>
</dbReference>
<sequence>MSTYVIGDIHGEYEQLLELLKKMKITKEDTLYIIGDILDRGPHPIKAMLKLMSMPNVINIVGNHEVMALECLKFLNKEITDESIAGLDKEMVDNLLTWQCNGSVTTVGEFKELDAEMRQEVIDYISDFSLYEEAEVNGNKYLLVHAGIGNFSPEKSMEEYSLHDLVWDRPDYGKKYFEDTYLVTGHTPTQIIESNKKPGKIYRDNNHIALDCGACFPGGKLAGICLETGKEYYSSGKKS</sequence>
<dbReference type="AlphaFoldDB" id="A0A1I0WNB2"/>
<dbReference type="InterPro" id="IPR029052">
    <property type="entry name" value="Metallo-depent_PP-like"/>
</dbReference>
<dbReference type="RefSeq" id="WP_092870972.1">
    <property type="nucleotide sequence ID" value="NZ_FOJY01000004.1"/>
</dbReference>
<dbReference type="OrthoDB" id="9779903at2"/>
<dbReference type="GO" id="GO:0008803">
    <property type="term" value="F:bis(5'-nucleosyl)-tetraphosphatase (symmetrical) activity"/>
    <property type="evidence" value="ECO:0007669"/>
    <property type="project" value="TreeGrafter"/>
</dbReference>
<dbReference type="PANTHER" id="PTHR42850">
    <property type="entry name" value="METALLOPHOSPHOESTERASE"/>
    <property type="match status" value="1"/>
</dbReference>
<gene>
    <name evidence="2" type="ORF">SAMN05216249_104177</name>
</gene>
<organism evidence="2 3">
    <name type="scientific">Acetitomaculum ruminis DSM 5522</name>
    <dbReference type="NCBI Taxonomy" id="1120918"/>
    <lineage>
        <taxon>Bacteria</taxon>
        <taxon>Bacillati</taxon>
        <taxon>Bacillota</taxon>
        <taxon>Clostridia</taxon>
        <taxon>Lachnospirales</taxon>
        <taxon>Lachnospiraceae</taxon>
        <taxon>Acetitomaculum</taxon>
    </lineage>
</organism>
<dbReference type="Pfam" id="PF00149">
    <property type="entry name" value="Metallophos"/>
    <property type="match status" value="1"/>
</dbReference>
<evidence type="ECO:0000313" key="2">
    <source>
        <dbReference type="EMBL" id="SFA90239.1"/>
    </source>
</evidence>
<dbReference type="SUPFAM" id="SSF56300">
    <property type="entry name" value="Metallo-dependent phosphatases"/>
    <property type="match status" value="1"/>
</dbReference>
<dbReference type="Gene3D" id="3.60.21.10">
    <property type="match status" value="1"/>
</dbReference>
<accession>A0A1I0WNB2</accession>
<evidence type="ECO:0000259" key="1">
    <source>
        <dbReference type="Pfam" id="PF00149"/>
    </source>
</evidence>
<name>A0A1I0WNB2_9FIRM</name>
<evidence type="ECO:0000313" key="3">
    <source>
        <dbReference type="Proteomes" id="UP000198838"/>
    </source>
</evidence>
<proteinExistence type="predicted"/>
<dbReference type="GO" id="GO:0005737">
    <property type="term" value="C:cytoplasm"/>
    <property type="evidence" value="ECO:0007669"/>
    <property type="project" value="TreeGrafter"/>
</dbReference>
<dbReference type="InterPro" id="IPR050126">
    <property type="entry name" value="Ap4A_hydrolase"/>
</dbReference>
<dbReference type="GO" id="GO:0016791">
    <property type="term" value="F:phosphatase activity"/>
    <property type="evidence" value="ECO:0007669"/>
    <property type="project" value="TreeGrafter"/>
</dbReference>
<protein>
    <submittedName>
        <fullName evidence="2">Serine/threonine protein phosphatase 1</fullName>
    </submittedName>
</protein>
<dbReference type="InterPro" id="IPR004843">
    <property type="entry name" value="Calcineurin-like_PHP"/>
</dbReference>
<keyword evidence="3" id="KW-1185">Reference proteome</keyword>